<gene>
    <name evidence="2" type="ORF">CJOHNSTONI_LOCUS5702</name>
</gene>
<protein>
    <submittedName>
        <fullName evidence="2">Uncharacterized protein</fullName>
    </submittedName>
</protein>
<dbReference type="OrthoDB" id="5868600at2759"/>
<accession>A0A8J2PU20</accession>
<reference evidence="2" key="1">
    <citation type="submission" date="2021-09" db="EMBL/GenBank/DDBJ databases">
        <authorList>
            <consortium name="Pathogen Informatics"/>
        </authorList>
    </citation>
    <scope>NUCLEOTIDE SEQUENCE</scope>
</reference>
<comment type="caution">
    <text evidence="2">The sequence shown here is derived from an EMBL/GenBank/DDBJ whole genome shotgun (WGS) entry which is preliminary data.</text>
</comment>
<dbReference type="AlphaFoldDB" id="A0A8J2PU20"/>
<evidence type="ECO:0000313" key="3">
    <source>
        <dbReference type="Proteomes" id="UP000746747"/>
    </source>
</evidence>
<dbReference type="Proteomes" id="UP000746747">
    <property type="component" value="Unassembled WGS sequence"/>
</dbReference>
<feature type="region of interest" description="Disordered" evidence="1">
    <location>
        <begin position="88"/>
        <end position="115"/>
    </location>
</feature>
<proteinExistence type="predicted"/>
<feature type="compositionally biased region" description="Polar residues" evidence="1">
    <location>
        <begin position="461"/>
        <end position="480"/>
    </location>
</feature>
<keyword evidence="3" id="KW-1185">Reference proteome</keyword>
<dbReference type="EMBL" id="CAKAEH010001396">
    <property type="protein sequence ID" value="CAG9535709.1"/>
    <property type="molecule type" value="Genomic_DNA"/>
</dbReference>
<organism evidence="2 3">
    <name type="scientific">Cercopithifilaria johnstoni</name>
    <dbReference type="NCBI Taxonomy" id="2874296"/>
    <lineage>
        <taxon>Eukaryota</taxon>
        <taxon>Metazoa</taxon>
        <taxon>Ecdysozoa</taxon>
        <taxon>Nematoda</taxon>
        <taxon>Chromadorea</taxon>
        <taxon>Rhabditida</taxon>
        <taxon>Spirurina</taxon>
        <taxon>Spiruromorpha</taxon>
        <taxon>Filarioidea</taxon>
        <taxon>Onchocercidae</taxon>
        <taxon>Cercopithifilaria</taxon>
    </lineage>
</organism>
<evidence type="ECO:0000256" key="1">
    <source>
        <dbReference type="SAM" id="MobiDB-lite"/>
    </source>
</evidence>
<feature type="region of interest" description="Disordered" evidence="1">
    <location>
        <begin position="421"/>
        <end position="480"/>
    </location>
</feature>
<evidence type="ECO:0000313" key="2">
    <source>
        <dbReference type="EMBL" id="CAG9535709.1"/>
    </source>
</evidence>
<name>A0A8J2PU20_9BILA</name>
<sequence length="480" mass="55470">MKAIPSRIAHIITDNTVEIRTDFQAKLVSLPEPSQTVDFRFTAPPSNQFKLIASSFLQNKRKKIEGNIKKNRKQSILLTRGIKKFKNNKKVLQKNSEGTTDRDNKKSFRNSKFRPSTEFWRRNRQSFATTNHSDTEKQIINLMNFQRLKNIEYQNNETKSVAVDQREIMGSENERYEQIKSLTSRKGMKAILPMSEAKGDDDFDLLINPETNYPDMLTPKSSIWSDHMQFINKMNKRMEHDKQKQREHQSLNPDCVRSTAINNQPWNPMNTIVQLGKIGTPQIPIVNRFPFLASQDQLNYQQNPVSWDRVSIFQGPTDQFVTPIIPANGIFNNFVHMGPSALNLPWMPNRGKTMHQLWRTINSSTCREFNELEQSIKNSASPMYTGYAEPALRTLPLPTATSIPKTNPLFDDFRFYNGVPTMKTTKSNDQNTGSGTSVHGNQQQQKDQRTHLEMKYPINPKMNTSETMDSMGNQYQHRNF</sequence>
<feature type="compositionally biased region" description="Polar residues" evidence="1">
    <location>
        <begin position="422"/>
        <end position="445"/>
    </location>
</feature>